<accession>A0AAV3QFK1</accession>
<evidence type="ECO:0000313" key="2">
    <source>
        <dbReference type="Proteomes" id="UP001454036"/>
    </source>
</evidence>
<gene>
    <name evidence="1" type="ORF">LIER_39490</name>
</gene>
<organism evidence="1 2">
    <name type="scientific">Lithospermum erythrorhizon</name>
    <name type="common">Purple gromwell</name>
    <name type="synonym">Lithospermum officinale var. erythrorhizon</name>
    <dbReference type="NCBI Taxonomy" id="34254"/>
    <lineage>
        <taxon>Eukaryota</taxon>
        <taxon>Viridiplantae</taxon>
        <taxon>Streptophyta</taxon>
        <taxon>Embryophyta</taxon>
        <taxon>Tracheophyta</taxon>
        <taxon>Spermatophyta</taxon>
        <taxon>Magnoliopsida</taxon>
        <taxon>eudicotyledons</taxon>
        <taxon>Gunneridae</taxon>
        <taxon>Pentapetalae</taxon>
        <taxon>asterids</taxon>
        <taxon>lamiids</taxon>
        <taxon>Boraginales</taxon>
        <taxon>Boraginaceae</taxon>
        <taxon>Boraginoideae</taxon>
        <taxon>Lithospermeae</taxon>
        <taxon>Lithospermum</taxon>
    </lineage>
</organism>
<keyword evidence="2" id="KW-1185">Reference proteome</keyword>
<protein>
    <submittedName>
        <fullName evidence="1">Uncharacterized protein</fullName>
    </submittedName>
</protein>
<sequence>MVEAFDQYKPRFYEIFREDVDPLRYPLVKSLWISTDHVKGGLAKVRVFGVGCSSVAEFVLVDDLVVVPQPPPTVNVTDAGGGEKQSPF</sequence>
<reference evidence="1 2" key="1">
    <citation type="submission" date="2024-01" db="EMBL/GenBank/DDBJ databases">
        <title>The complete chloroplast genome sequence of Lithospermum erythrorhizon: insights into the phylogenetic relationship among Boraginaceae species and the maternal lineages of purple gromwells.</title>
        <authorList>
            <person name="Okada T."/>
            <person name="Watanabe K."/>
        </authorList>
    </citation>
    <scope>NUCLEOTIDE SEQUENCE [LARGE SCALE GENOMIC DNA]</scope>
</reference>
<evidence type="ECO:0000313" key="1">
    <source>
        <dbReference type="EMBL" id="GAA0162859.1"/>
    </source>
</evidence>
<comment type="caution">
    <text evidence="1">The sequence shown here is derived from an EMBL/GenBank/DDBJ whole genome shotgun (WGS) entry which is preliminary data.</text>
</comment>
<dbReference type="AlphaFoldDB" id="A0AAV3QFK1"/>
<dbReference type="Proteomes" id="UP001454036">
    <property type="component" value="Unassembled WGS sequence"/>
</dbReference>
<dbReference type="EMBL" id="BAABME010021264">
    <property type="protein sequence ID" value="GAA0162859.1"/>
    <property type="molecule type" value="Genomic_DNA"/>
</dbReference>
<proteinExistence type="predicted"/>
<name>A0AAV3QFK1_LITER</name>